<name>A0A2K2FU40_9SPHN</name>
<dbReference type="Proteomes" id="UP000236327">
    <property type="component" value="Unassembled WGS sequence"/>
</dbReference>
<keyword evidence="5" id="KW-1185">Reference proteome</keyword>
<sequence length="321" mass="34581">MTVQGNDTAETRGERARAWVVRLASGDMTAAELDELSHWSAADPRNRAAFLHERQCWQDLASLESAFAADPEVGVVPGARSAKWGRGSVLFSAAAAVAIVWLAGPAAYVWLNADAISAPGEIRHVALRDGSQAVLDSDSAISIDYGRGGRKIRLLKGRAWFTVRHGDTRPFRVDTAGGTVRDIGTAFEVDDTEAYSRVGVTEGAVALESNRPLVLHAGQRARFGAGGQAVLLNGLPVDRIGTWRRGELLLRQVSLETAIRAVARYRRAPVFILANLADSKPISASFRTDRPDEALDTLAAMRGLELARLPGGVLLLRRATR</sequence>
<dbReference type="InterPro" id="IPR006860">
    <property type="entry name" value="FecR"/>
</dbReference>
<dbReference type="PANTHER" id="PTHR30273:SF2">
    <property type="entry name" value="PROTEIN FECR"/>
    <property type="match status" value="1"/>
</dbReference>
<evidence type="ECO:0000313" key="5">
    <source>
        <dbReference type="Proteomes" id="UP000236327"/>
    </source>
</evidence>
<dbReference type="AlphaFoldDB" id="A0A2K2FU40"/>
<dbReference type="Gene3D" id="2.60.120.1440">
    <property type="match status" value="1"/>
</dbReference>
<feature type="domain" description="FecR protein" evidence="2">
    <location>
        <begin position="117"/>
        <end position="205"/>
    </location>
</feature>
<proteinExistence type="predicted"/>
<evidence type="ECO:0008006" key="6">
    <source>
        <dbReference type="Google" id="ProtNLM"/>
    </source>
</evidence>
<dbReference type="InterPro" id="IPR032623">
    <property type="entry name" value="FecR_N"/>
</dbReference>
<evidence type="ECO:0000259" key="3">
    <source>
        <dbReference type="Pfam" id="PF16220"/>
    </source>
</evidence>
<evidence type="ECO:0000259" key="2">
    <source>
        <dbReference type="Pfam" id="PF04773"/>
    </source>
</evidence>
<keyword evidence="1" id="KW-0812">Transmembrane</keyword>
<reference evidence="4 5" key="1">
    <citation type="submission" date="2016-05" db="EMBL/GenBank/DDBJ databases">
        <title>Complete genome sequence of Novosphingobium guangzhouense SA925(T).</title>
        <authorList>
            <person name="Sha S."/>
        </authorList>
    </citation>
    <scope>NUCLEOTIDE SEQUENCE [LARGE SCALE GENOMIC DNA]</scope>
    <source>
        <strain evidence="4 5">SA925</strain>
    </source>
</reference>
<keyword evidence="1" id="KW-0472">Membrane</keyword>
<dbReference type="EMBL" id="LYMM01000084">
    <property type="protein sequence ID" value="PNU02280.1"/>
    <property type="molecule type" value="Genomic_DNA"/>
</dbReference>
<protein>
    <recommendedName>
        <fullName evidence="6">Iron dicitrate transport regulator FecR</fullName>
    </recommendedName>
</protein>
<evidence type="ECO:0000313" key="4">
    <source>
        <dbReference type="EMBL" id="PNU02280.1"/>
    </source>
</evidence>
<feature type="domain" description="FecR N-terminal" evidence="3">
    <location>
        <begin position="14"/>
        <end position="51"/>
    </location>
</feature>
<dbReference type="PANTHER" id="PTHR30273">
    <property type="entry name" value="PERIPLASMIC SIGNAL SENSOR AND SIGMA FACTOR ACTIVATOR FECR-RELATED"/>
    <property type="match status" value="1"/>
</dbReference>
<dbReference type="GO" id="GO:0016989">
    <property type="term" value="F:sigma factor antagonist activity"/>
    <property type="evidence" value="ECO:0007669"/>
    <property type="project" value="TreeGrafter"/>
</dbReference>
<dbReference type="PIRSF" id="PIRSF018266">
    <property type="entry name" value="FecR"/>
    <property type="match status" value="1"/>
</dbReference>
<dbReference type="Pfam" id="PF16220">
    <property type="entry name" value="DUF4880"/>
    <property type="match status" value="1"/>
</dbReference>
<feature type="transmembrane region" description="Helical" evidence="1">
    <location>
        <begin position="89"/>
        <end position="111"/>
    </location>
</feature>
<gene>
    <name evidence="4" type="ORF">A8V01_10070</name>
</gene>
<accession>A0A2K2FU40</accession>
<dbReference type="Pfam" id="PF04773">
    <property type="entry name" value="FecR"/>
    <property type="match status" value="1"/>
</dbReference>
<organism evidence="4 5">
    <name type="scientific">Novosphingobium guangzhouense</name>
    <dbReference type="NCBI Taxonomy" id="1850347"/>
    <lineage>
        <taxon>Bacteria</taxon>
        <taxon>Pseudomonadati</taxon>
        <taxon>Pseudomonadota</taxon>
        <taxon>Alphaproteobacteria</taxon>
        <taxon>Sphingomonadales</taxon>
        <taxon>Sphingomonadaceae</taxon>
        <taxon>Novosphingobium</taxon>
    </lineage>
</organism>
<comment type="caution">
    <text evidence="4">The sequence shown here is derived from an EMBL/GenBank/DDBJ whole genome shotgun (WGS) entry which is preliminary data.</text>
</comment>
<keyword evidence="1" id="KW-1133">Transmembrane helix</keyword>
<dbReference type="InterPro" id="IPR012373">
    <property type="entry name" value="Ferrdict_sens_TM"/>
</dbReference>
<evidence type="ECO:0000256" key="1">
    <source>
        <dbReference type="SAM" id="Phobius"/>
    </source>
</evidence>